<dbReference type="InterPro" id="IPR007712">
    <property type="entry name" value="RelE/ParE_toxin"/>
</dbReference>
<organism evidence="2 3">
    <name type="scientific">Limnochorda pilosa</name>
    <dbReference type="NCBI Taxonomy" id="1555112"/>
    <lineage>
        <taxon>Bacteria</taxon>
        <taxon>Bacillati</taxon>
        <taxon>Bacillota</taxon>
        <taxon>Limnochordia</taxon>
        <taxon>Limnochordales</taxon>
        <taxon>Limnochordaceae</taxon>
        <taxon>Limnochorda</taxon>
    </lineage>
</organism>
<gene>
    <name evidence="2" type="ORF">LIP_2897</name>
</gene>
<keyword evidence="1" id="KW-1277">Toxin-antitoxin system</keyword>
<dbReference type="Proteomes" id="UP000065807">
    <property type="component" value="Chromosome"/>
</dbReference>
<proteinExistence type="predicted"/>
<dbReference type="KEGG" id="lpil:LIP_2897"/>
<accession>A0A0K2SNQ2</accession>
<sequence length="89" mass="10325">MALRFELARAAEKALDRMDRQTEERIRLRLRELADDPSDPRLSKRLEGTEGLRSSRVGDWRVLFTVREPGAVLYGVGVRPRGRAYRRSN</sequence>
<dbReference type="InterPro" id="IPR035093">
    <property type="entry name" value="RelE/ParE_toxin_dom_sf"/>
</dbReference>
<dbReference type="Pfam" id="PF05016">
    <property type="entry name" value="ParE_toxin"/>
    <property type="match status" value="1"/>
</dbReference>
<dbReference type="AlphaFoldDB" id="A0A0K2SNQ2"/>
<dbReference type="SUPFAM" id="SSF143011">
    <property type="entry name" value="RelE-like"/>
    <property type="match status" value="1"/>
</dbReference>
<evidence type="ECO:0000313" key="2">
    <source>
        <dbReference type="EMBL" id="BAS28726.1"/>
    </source>
</evidence>
<dbReference type="Gene3D" id="3.30.2310.20">
    <property type="entry name" value="RelE-like"/>
    <property type="match status" value="1"/>
</dbReference>
<keyword evidence="3" id="KW-1185">Reference proteome</keyword>
<reference evidence="3" key="2">
    <citation type="journal article" date="2016" name="Int. J. Syst. Evol. Microbiol.">
        <title>Complete genome sequence and cell structure of Limnochorda pilosa, a Gram-negative spore-former within the phylum Firmicutes.</title>
        <authorList>
            <person name="Watanabe M."/>
            <person name="Kojima H."/>
            <person name="Fukui M."/>
        </authorList>
    </citation>
    <scope>NUCLEOTIDE SEQUENCE [LARGE SCALE GENOMIC DNA]</scope>
    <source>
        <strain evidence="3">HC45</strain>
    </source>
</reference>
<dbReference type="EMBL" id="AP014924">
    <property type="protein sequence ID" value="BAS28726.1"/>
    <property type="molecule type" value="Genomic_DNA"/>
</dbReference>
<dbReference type="RefSeq" id="WP_198409555.1">
    <property type="nucleotide sequence ID" value="NZ_AP014924.1"/>
</dbReference>
<dbReference type="STRING" id="1555112.LIP_2897"/>
<reference evidence="3" key="1">
    <citation type="submission" date="2015-07" db="EMBL/GenBank/DDBJ databases">
        <title>Complete genome sequence and phylogenetic analysis of Limnochorda pilosa.</title>
        <authorList>
            <person name="Watanabe M."/>
            <person name="Kojima H."/>
            <person name="Fukui M."/>
        </authorList>
    </citation>
    <scope>NUCLEOTIDE SEQUENCE [LARGE SCALE GENOMIC DNA]</scope>
    <source>
        <strain evidence="3">HC45</strain>
    </source>
</reference>
<evidence type="ECO:0000256" key="1">
    <source>
        <dbReference type="ARBA" id="ARBA00022649"/>
    </source>
</evidence>
<evidence type="ECO:0000313" key="3">
    <source>
        <dbReference type="Proteomes" id="UP000065807"/>
    </source>
</evidence>
<protein>
    <submittedName>
        <fullName evidence="2">Plasmid stabilization system</fullName>
    </submittedName>
</protein>
<name>A0A0K2SNQ2_LIMPI</name>